<evidence type="ECO:0000313" key="2">
    <source>
        <dbReference type="EMBL" id="EKC63758.1"/>
    </source>
</evidence>
<name>K1T1L1_9ZZZZ</name>
<feature type="transmembrane region" description="Helical" evidence="1">
    <location>
        <begin position="6"/>
        <end position="25"/>
    </location>
</feature>
<gene>
    <name evidence="2" type="ORF">OBE_07295</name>
</gene>
<feature type="transmembrane region" description="Helical" evidence="1">
    <location>
        <begin position="59"/>
        <end position="78"/>
    </location>
</feature>
<sequence>ITDFLYLIGSVFAPMIAIQIADFFIIKNNSEDKNVEITNIIIWVIGFILYRYLMTVDIIVGNTLPDMAVTVIICIIVNKFKKAK</sequence>
<proteinExistence type="predicted"/>
<feature type="non-terminal residue" evidence="2">
    <location>
        <position position="1"/>
    </location>
</feature>
<protein>
    <submittedName>
        <fullName evidence="2">Hydroxymethylpyrimidine transporter CytX</fullName>
    </submittedName>
</protein>
<feature type="transmembrane region" description="Helical" evidence="1">
    <location>
        <begin position="37"/>
        <end position="53"/>
    </location>
</feature>
<keyword evidence="1" id="KW-0472">Membrane</keyword>
<dbReference type="EMBL" id="AJWZ01005015">
    <property type="protein sequence ID" value="EKC63758.1"/>
    <property type="molecule type" value="Genomic_DNA"/>
</dbReference>
<organism evidence="2">
    <name type="scientific">human gut metagenome</name>
    <dbReference type="NCBI Taxonomy" id="408170"/>
    <lineage>
        <taxon>unclassified sequences</taxon>
        <taxon>metagenomes</taxon>
        <taxon>organismal metagenomes</taxon>
    </lineage>
</organism>
<reference evidence="2" key="1">
    <citation type="journal article" date="2013" name="Environ. Microbiol.">
        <title>Microbiota from the distal guts of lean and obese adolescents exhibit partial functional redundancy besides clear differences in community structure.</title>
        <authorList>
            <person name="Ferrer M."/>
            <person name="Ruiz A."/>
            <person name="Lanza F."/>
            <person name="Haange S.B."/>
            <person name="Oberbach A."/>
            <person name="Till H."/>
            <person name="Bargiela R."/>
            <person name="Campoy C."/>
            <person name="Segura M.T."/>
            <person name="Richter M."/>
            <person name="von Bergen M."/>
            <person name="Seifert J."/>
            <person name="Suarez A."/>
        </authorList>
    </citation>
    <scope>NUCLEOTIDE SEQUENCE</scope>
</reference>
<dbReference type="AlphaFoldDB" id="K1T1L1"/>
<keyword evidence="1" id="KW-0812">Transmembrane</keyword>
<keyword evidence="1" id="KW-1133">Transmembrane helix</keyword>
<dbReference type="Gene3D" id="1.10.4160.10">
    <property type="entry name" value="Hydantoin permease"/>
    <property type="match status" value="1"/>
</dbReference>
<evidence type="ECO:0000256" key="1">
    <source>
        <dbReference type="SAM" id="Phobius"/>
    </source>
</evidence>
<comment type="caution">
    <text evidence="2">The sequence shown here is derived from an EMBL/GenBank/DDBJ whole genome shotgun (WGS) entry which is preliminary data.</text>
</comment>
<accession>K1T1L1</accession>